<reference evidence="3 4" key="1">
    <citation type="journal article" date="2013" name="J. Gen. Virol.">
        <title>Complete genome sequence of invertebrate iridescent virus 22 isolated from a blackfly larva.</title>
        <authorList>
            <person name="Piegu B."/>
            <person name="Guizard S."/>
            <person name="Spears T."/>
            <person name="Cruaud C."/>
            <person name="Couloux A."/>
            <person name="Bideshi D.K."/>
            <person name="Federici B.A."/>
            <person name="Bigot Y."/>
        </authorList>
    </citation>
    <scope>NUCLEOTIDE SEQUENCE [LARGE SCALE GENOMIC DNA]</scope>
</reference>
<dbReference type="RefSeq" id="YP_008357428.1">
    <property type="nucleotide sequence ID" value="NC_021901.1"/>
</dbReference>
<evidence type="ECO:0000313" key="3">
    <source>
        <dbReference type="EMBL" id="CCV01807.1"/>
    </source>
</evidence>
<dbReference type="InterPro" id="IPR003497">
    <property type="entry name" value="BRO_N_domain"/>
</dbReference>
<dbReference type="GeneID" id="16414469"/>
<protein>
    <submittedName>
        <fullName evidence="3">BRO-like protein</fullName>
    </submittedName>
</protein>
<dbReference type="KEGG" id="vg:16414469"/>
<evidence type="ECO:0000313" key="4">
    <source>
        <dbReference type="Proteomes" id="UP000154968"/>
    </source>
</evidence>
<accession>S6DCZ8</accession>
<feature type="coiled-coil region" evidence="1">
    <location>
        <begin position="398"/>
        <end position="425"/>
    </location>
</feature>
<sequence>MVEPQSFIFKGCIVYNLDDLIQFDQAYFYGCLKRKREVLIKKNISLDDYFYAKITKEGWKESISSYSRAKILIKSEWVKSNVTKFIDTSVGVCEKVLREAPPILELEDCEKFRDDIGNVFEVEVRGVREEDKIYFKAIDIEKLFEMENLVKNIVHEFHNIKDYEKFLVIQSRTNYEYGTEEEKRVKRTFFTYNGLLKVIFRSNSGTGYKFRKWATKVVYTAHLGTEEQRFEQALDIAGVNANLVKQVFDTCVTQVPCVYLFYIGRVSKMVKYYPELKEYRTGMLYKYGMTKSLHRRLMEHIRDYGQLHQNNLKLCQWSPINEKCISKAETSLSRYFKNKKVAFQGHDEVIILSRTDTVEVKNKYTEVYNTFGIVTEMAKIMVKNDKLVENHKYQKMLLQEKDARIAELNREINGYTQREKEWKIKEKEWKHLESKFLNREQELMTQNTLLLKQLSINK</sequence>
<gene>
    <name evidence="3" type="primary">130R</name>
    <name evidence="3" type="ORF">IIV22_130R</name>
</gene>
<organism evidence="3 4">
    <name type="scientific">Invertebrate iridescent virus 22</name>
    <dbReference type="NCBI Taxonomy" id="345198"/>
    <lineage>
        <taxon>Viruses</taxon>
        <taxon>Varidnaviria</taxon>
        <taxon>Bamfordvirae</taxon>
        <taxon>Nucleocytoviricota</taxon>
        <taxon>Megaviricetes</taxon>
        <taxon>Pimascovirales</taxon>
        <taxon>Pimascovirales incertae sedis</taxon>
        <taxon>Iridoviridae</taxon>
        <taxon>Betairidovirinae</taxon>
        <taxon>Chloriridovirus</taxon>
        <taxon>Chloriridovirus simulium1</taxon>
    </lineage>
</organism>
<keyword evidence="4" id="KW-1185">Reference proteome</keyword>
<proteinExistence type="predicted"/>
<dbReference type="Proteomes" id="UP000154968">
    <property type="component" value="Segment"/>
</dbReference>
<evidence type="ECO:0000259" key="2">
    <source>
        <dbReference type="PROSITE" id="PS51750"/>
    </source>
</evidence>
<name>S6DCZ8_9VIRU</name>
<feature type="domain" description="Bro-N" evidence="2">
    <location>
        <begin position="113"/>
        <end position="226"/>
    </location>
</feature>
<evidence type="ECO:0000256" key="1">
    <source>
        <dbReference type="SAM" id="Coils"/>
    </source>
</evidence>
<dbReference type="PROSITE" id="PS51750">
    <property type="entry name" value="BRO_N"/>
    <property type="match status" value="1"/>
</dbReference>
<keyword evidence="1" id="KW-0175">Coiled coil</keyword>
<dbReference type="EMBL" id="HF920633">
    <property type="protein sequence ID" value="CCV01807.1"/>
    <property type="molecule type" value="Genomic_DNA"/>
</dbReference>